<keyword evidence="3" id="KW-1185">Reference proteome</keyword>
<dbReference type="GO" id="GO:0008168">
    <property type="term" value="F:methyltransferase activity"/>
    <property type="evidence" value="ECO:0007669"/>
    <property type="project" value="UniProtKB-KW"/>
</dbReference>
<dbReference type="Gene3D" id="3.40.50.150">
    <property type="entry name" value="Vaccinia Virus protein VP39"/>
    <property type="match status" value="1"/>
</dbReference>
<proteinExistence type="predicted"/>
<dbReference type="SUPFAM" id="SSF53335">
    <property type="entry name" value="S-adenosyl-L-methionine-dependent methyltransferases"/>
    <property type="match status" value="1"/>
</dbReference>
<dbReference type="Proteomes" id="UP000679341">
    <property type="component" value="Chromosome"/>
</dbReference>
<gene>
    <name evidence="2" type="ORF">J7656_02335</name>
</gene>
<dbReference type="PANTHER" id="PTHR34203:SF15">
    <property type="entry name" value="SLL1173 PROTEIN"/>
    <property type="match status" value="1"/>
</dbReference>
<organism evidence="2 3">
    <name type="scientific">Halorubrum ruber</name>
    <dbReference type="NCBI Taxonomy" id="2982524"/>
    <lineage>
        <taxon>Archaea</taxon>
        <taxon>Methanobacteriati</taxon>
        <taxon>Methanobacteriota</taxon>
        <taxon>Stenosarchaea group</taxon>
        <taxon>Halobacteria</taxon>
        <taxon>Halobacteriales</taxon>
        <taxon>Haloferacaceae</taxon>
        <taxon>Halorubrum</taxon>
    </lineage>
</organism>
<protein>
    <submittedName>
        <fullName evidence="2">FkbM family methyltransferase</fullName>
    </submittedName>
</protein>
<dbReference type="Pfam" id="PF05050">
    <property type="entry name" value="Methyltransf_21"/>
    <property type="match status" value="1"/>
</dbReference>
<evidence type="ECO:0000313" key="3">
    <source>
        <dbReference type="Proteomes" id="UP000679341"/>
    </source>
</evidence>
<evidence type="ECO:0000259" key="1">
    <source>
        <dbReference type="Pfam" id="PF05050"/>
    </source>
</evidence>
<reference evidence="2 3" key="1">
    <citation type="submission" date="2021-03" db="EMBL/GenBank/DDBJ databases">
        <title>Halorubrum sodomense MBLA0099, Whole genome shotgun sequencing.</title>
        <authorList>
            <person name="Seo M.-J."/>
            <person name="Cho E.-S."/>
            <person name="Hwang C.Y."/>
        </authorList>
    </citation>
    <scope>NUCLEOTIDE SEQUENCE [LARGE SCALE GENOMIC DNA]</scope>
    <source>
        <strain evidence="2 3">MBLA0099</strain>
    </source>
</reference>
<dbReference type="EMBL" id="CP073695">
    <property type="protein sequence ID" value="QUO48216.1"/>
    <property type="molecule type" value="Genomic_DNA"/>
</dbReference>
<dbReference type="GO" id="GO:0032259">
    <property type="term" value="P:methylation"/>
    <property type="evidence" value="ECO:0007669"/>
    <property type="project" value="UniProtKB-KW"/>
</dbReference>
<dbReference type="InterPro" id="IPR052514">
    <property type="entry name" value="SAM-dependent_MTase"/>
</dbReference>
<dbReference type="NCBIfam" id="TIGR01444">
    <property type="entry name" value="fkbM_fam"/>
    <property type="match status" value="1"/>
</dbReference>
<accession>A0A8T8LMR3</accession>
<keyword evidence="2" id="KW-0489">Methyltransferase</keyword>
<dbReference type="AlphaFoldDB" id="A0A8T8LMR3"/>
<dbReference type="RefSeq" id="WP_211553953.1">
    <property type="nucleotide sequence ID" value="NZ_CP073695.1"/>
</dbReference>
<dbReference type="OrthoDB" id="275825at2157"/>
<dbReference type="InterPro" id="IPR006342">
    <property type="entry name" value="FkbM_mtfrase"/>
</dbReference>
<evidence type="ECO:0000313" key="2">
    <source>
        <dbReference type="EMBL" id="QUO48216.1"/>
    </source>
</evidence>
<dbReference type="GeneID" id="64826341"/>
<feature type="domain" description="Methyltransferase FkbM" evidence="1">
    <location>
        <begin position="89"/>
        <end position="257"/>
    </location>
</feature>
<dbReference type="PANTHER" id="PTHR34203">
    <property type="entry name" value="METHYLTRANSFERASE, FKBM FAMILY PROTEIN"/>
    <property type="match status" value="1"/>
</dbReference>
<keyword evidence="2" id="KW-0808">Transferase</keyword>
<dbReference type="KEGG" id="hss:J7656_02335"/>
<dbReference type="InterPro" id="IPR029063">
    <property type="entry name" value="SAM-dependent_MTases_sf"/>
</dbReference>
<name>A0A8T8LMR3_9EURY</name>
<sequence>MSHNPGPETEPTTKLRVQSFIERATRLWEDLRYKQHRLRSDTYRVAVGEAEADLYALSKSEYLDFARLPERGILEELLSDLRPDDIFYDLGANLGLYACLAADVLDTTIVAFEPHPKNADRLARNAELNGSKVAVHRVALAASSGSAQMKLSPGFGPDNLGSAGHTLLTEYYEEESESVPVTKLRGDEFVAEERAPPPTALKIDVEGTEMDVLQGLDSTLSRPECRLVYCEVHEDRLDSQGYSVSDVSDFLASRGFSVERRSIDGYQSFIRAEKV</sequence>